<gene>
    <name evidence="1" type="ORF">RND81_13G219900</name>
</gene>
<dbReference type="PANTHER" id="PTHR22761:SF7">
    <property type="entry name" value="SNF7 FAMILY PROTEIN"/>
    <property type="match status" value="1"/>
</dbReference>
<dbReference type="Pfam" id="PF03357">
    <property type="entry name" value="Snf7"/>
    <property type="match status" value="1"/>
</dbReference>
<dbReference type="AlphaFoldDB" id="A0AAW1H3W4"/>
<dbReference type="GO" id="GO:0006900">
    <property type="term" value="P:vesicle budding from membrane"/>
    <property type="evidence" value="ECO:0007669"/>
    <property type="project" value="TreeGrafter"/>
</dbReference>
<dbReference type="GO" id="GO:0032511">
    <property type="term" value="P:late endosome to vacuole transport via multivesicular body sorting pathway"/>
    <property type="evidence" value="ECO:0007669"/>
    <property type="project" value="TreeGrafter"/>
</dbReference>
<organism evidence="1 2">
    <name type="scientific">Saponaria officinalis</name>
    <name type="common">Common soapwort</name>
    <name type="synonym">Lychnis saponaria</name>
    <dbReference type="NCBI Taxonomy" id="3572"/>
    <lineage>
        <taxon>Eukaryota</taxon>
        <taxon>Viridiplantae</taxon>
        <taxon>Streptophyta</taxon>
        <taxon>Embryophyta</taxon>
        <taxon>Tracheophyta</taxon>
        <taxon>Spermatophyta</taxon>
        <taxon>Magnoliopsida</taxon>
        <taxon>eudicotyledons</taxon>
        <taxon>Gunneridae</taxon>
        <taxon>Pentapetalae</taxon>
        <taxon>Caryophyllales</taxon>
        <taxon>Caryophyllaceae</taxon>
        <taxon>Caryophylleae</taxon>
        <taxon>Saponaria</taxon>
    </lineage>
</organism>
<dbReference type="Pfam" id="PF25880">
    <property type="entry name" value="WHD_CHMP7_1st"/>
    <property type="match status" value="1"/>
</dbReference>
<dbReference type="InterPro" id="IPR005024">
    <property type="entry name" value="Snf7_fam"/>
</dbReference>
<protein>
    <recommendedName>
        <fullName evidence="3">Charged multivesicular body protein 7</fullName>
    </recommendedName>
</protein>
<name>A0AAW1H3W4_SAPOF</name>
<dbReference type="GO" id="GO:0000815">
    <property type="term" value="C:ESCRT III complex"/>
    <property type="evidence" value="ECO:0007669"/>
    <property type="project" value="TreeGrafter"/>
</dbReference>
<dbReference type="GO" id="GO:0005771">
    <property type="term" value="C:multivesicular body"/>
    <property type="evidence" value="ECO:0007669"/>
    <property type="project" value="TreeGrafter"/>
</dbReference>
<evidence type="ECO:0008006" key="3">
    <source>
        <dbReference type="Google" id="ProtNLM"/>
    </source>
</evidence>
<proteinExistence type="predicted"/>
<reference evidence="1" key="1">
    <citation type="submission" date="2024-03" db="EMBL/GenBank/DDBJ databases">
        <title>WGS assembly of Saponaria officinalis var. Norfolk2.</title>
        <authorList>
            <person name="Jenkins J."/>
            <person name="Shu S."/>
            <person name="Grimwood J."/>
            <person name="Barry K."/>
            <person name="Goodstein D."/>
            <person name="Schmutz J."/>
            <person name="Leebens-Mack J."/>
            <person name="Osbourn A."/>
        </authorList>
    </citation>
    <scope>NUCLEOTIDE SEQUENCE [LARGE SCALE GENOMIC DNA]</scope>
    <source>
        <strain evidence="1">JIC</strain>
    </source>
</reference>
<comment type="caution">
    <text evidence="1">The sequence shown here is derived from an EMBL/GenBank/DDBJ whole genome shotgun (WGS) entry which is preliminary data.</text>
</comment>
<keyword evidence="2" id="KW-1185">Reference proteome</keyword>
<dbReference type="PANTHER" id="PTHR22761">
    <property type="entry name" value="CHARGED MULTIVESICULAR BODY PROTEIN"/>
    <property type="match status" value="1"/>
</dbReference>
<evidence type="ECO:0000313" key="2">
    <source>
        <dbReference type="Proteomes" id="UP001443914"/>
    </source>
</evidence>
<accession>A0AAW1H3W4</accession>
<dbReference type="GO" id="GO:0009898">
    <property type="term" value="C:cytoplasmic side of plasma membrane"/>
    <property type="evidence" value="ECO:0007669"/>
    <property type="project" value="TreeGrafter"/>
</dbReference>
<dbReference type="Proteomes" id="UP001443914">
    <property type="component" value="Unassembled WGS sequence"/>
</dbReference>
<evidence type="ECO:0000313" key="1">
    <source>
        <dbReference type="EMBL" id="KAK9670712.1"/>
    </source>
</evidence>
<sequence>MGELELEVKVREYIKEAVPDWEEAEKVKARFKAFSGQRCDWEPQFCFWRDLILNISRRFNLLFISPSHLKHRCFNRSALTPLCLDNVILEMYRSGDLLRITDLEDPKTGRLSQLFKKMMRLRPSPPTDVLNDRLILLTTLQEKAAQVVESLSQSHCTSSCIITMKQFQSLFLEQHEAYAVFSYLSAHGTAKYIAIKNKQLIEGVKFSLSSTPISVIPNVDYDTLQLIWTAEALQQQLHVIDKQYERSRQFALAALRSGDKNVALRNARQLKLASESREKLLSFLNRVEGVLHVVSDAKSTKMVSEAVQVGARAINEHSIEVEEVQSCLRKLDELMISQAEVNKALESYTEDDVDVEEELHELELQISDETLEVSTSTAKRNAVEDQAFTHSLSTAMAGLKLGPLNSSTSRVENELPS</sequence>
<dbReference type="EMBL" id="JBDFQZ010000013">
    <property type="protein sequence ID" value="KAK9670712.1"/>
    <property type="molecule type" value="Genomic_DNA"/>
</dbReference>